<comment type="caution">
    <text evidence="2">The sequence shown here is derived from an EMBL/GenBank/DDBJ whole genome shotgun (WGS) entry which is preliminary data.</text>
</comment>
<keyword evidence="3" id="KW-1185">Reference proteome</keyword>
<dbReference type="AlphaFoldDB" id="A0A4U1HGV3"/>
<organism evidence="2 3">
    <name type="scientific">Trinickia terrae</name>
    <dbReference type="NCBI Taxonomy" id="2571161"/>
    <lineage>
        <taxon>Bacteria</taxon>
        <taxon>Pseudomonadati</taxon>
        <taxon>Pseudomonadota</taxon>
        <taxon>Betaproteobacteria</taxon>
        <taxon>Burkholderiales</taxon>
        <taxon>Burkholderiaceae</taxon>
        <taxon>Trinickia</taxon>
    </lineage>
</organism>
<dbReference type="OrthoDB" id="8553452at2"/>
<name>A0A4U1HGV3_9BURK</name>
<sequence>MLPATAKKTAGNTVVDQVQVGSVGKRTQEAVDETNVQASSSKAAKVGMDVAVAPEKTPLTAQSLRAQLDEQQPDVSRAGGVPSGFANSEAFSNFGNAVRTGLESAGYRDVEPILQGSAVTGKNFKTGQSFDVGRDSDFDIGLASPSLLKRAEALGIKLRSGKTRTGPLMARDLHRLGLKDLVTQLTEQSKRDVHFMIYNSPANAKERAPSVTLPNAKKRAPSVTLPNLKD</sequence>
<gene>
    <name evidence="2" type="ORF">FAZ69_30545</name>
</gene>
<dbReference type="EMBL" id="SWJE01000024">
    <property type="protein sequence ID" value="TKC79203.1"/>
    <property type="molecule type" value="Genomic_DNA"/>
</dbReference>
<dbReference type="Proteomes" id="UP000305539">
    <property type="component" value="Unassembled WGS sequence"/>
</dbReference>
<evidence type="ECO:0000313" key="3">
    <source>
        <dbReference type="Proteomes" id="UP000305539"/>
    </source>
</evidence>
<proteinExistence type="predicted"/>
<evidence type="ECO:0000256" key="1">
    <source>
        <dbReference type="SAM" id="MobiDB-lite"/>
    </source>
</evidence>
<evidence type="ECO:0000313" key="2">
    <source>
        <dbReference type="EMBL" id="TKC79203.1"/>
    </source>
</evidence>
<reference evidence="2 3" key="1">
    <citation type="submission" date="2019-04" db="EMBL/GenBank/DDBJ databases">
        <title>Trinickia sp. 7GSK02, isolated from subtropical forest soil.</title>
        <authorList>
            <person name="Gao Z.-H."/>
            <person name="Qiu L.-H."/>
        </authorList>
    </citation>
    <scope>NUCLEOTIDE SEQUENCE [LARGE SCALE GENOMIC DNA]</scope>
    <source>
        <strain evidence="2 3">7GSK02</strain>
    </source>
</reference>
<accession>A0A4U1HGV3</accession>
<feature type="region of interest" description="Disordered" evidence="1">
    <location>
        <begin position="204"/>
        <end position="230"/>
    </location>
</feature>
<dbReference type="RefSeq" id="WP_136898831.1">
    <property type="nucleotide sequence ID" value="NZ_SWJE01000024.1"/>
</dbReference>
<protein>
    <submittedName>
        <fullName evidence="2">Uncharacterized protein</fullName>
    </submittedName>
</protein>